<evidence type="ECO:0000313" key="2">
    <source>
        <dbReference type="EMBL" id="RDE52508.1"/>
    </source>
</evidence>
<evidence type="ECO:0000259" key="1">
    <source>
        <dbReference type="SMART" id="SM00943"/>
    </source>
</evidence>
<comment type="caution">
    <text evidence="2">The sequence shown here is derived from an EMBL/GenBank/DDBJ whole genome shotgun (WGS) entry which is preliminary data.</text>
</comment>
<dbReference type="InterPro" id="IPR015330">
    <property type="entry name" value="DNA_primase/pol_bifunc_N"/>
</dbReference>
<dbReference type="InterPro" id="IPR025048">
    <property type="entry name" value="DUF3987"/>
</dbReference>
<proteinExistence type="predicted"/>
<gene>
    <name evidence="2" type="ORF">DVS81_01805</name>
</gene>
<dbReference type="AlphaFoldDB" id="A0A369XYS8"/>
<dbReference type="Proteomes" id="UP000253831">
    <property type="component" value="Unassembled WGS sequence"/>
</dbReference>
<name>A0A369XYS8_9PROT</name>
<dbReference type="SMART" id="SM00943">
    <property type="entry name" value="Prim-Pol"/>
    <property type="match status" value="1"/>
</dbReference>
<reference evidence="2 3" key="1">
    <citation type="submission" date="2018-05" db="EMBL/GenBank/DDBJ databases">
        <title>Integrated omic analyses show evidence that a Ca. Accumulibacter phosphatis strain performs denitrification under micro-aerobic conditions.</title>
        <authorList>
            <person name="Camejo P.Y."/>
            <person name="Katherine M.D."/>
            <person name="Daniel N.R."/>
        </authorList>
    </citation>
    <scope>NUCLEOTIDE SEQUENCE [LARGE SCALE GENOMIC DNA]</scope>
    <source>
        <strain evidence="2">UW-LDO-IC</strain>
    </source>
</reference>
<sequence length="779" mass="84542">MTASSFMAQLGAKLVDAGFPILPIQPGTKKPGVFRRGTWRDYPAWSRHCTRDTTDHEIDVWGDWPDAGIGVAAGRVIGIDIDVLSDPKLAKRIEVLAREMLGDTPALRIGRAPKRLLVYRADQPFKGFKLPPIEVLGLGQQFIAYGIHPETGQPYDWPLETLAEIGIGELPTVTEAQAHAFATAAIALVPPELRPARLPHLQGAETAAGGAGEQRGTLEAVTEALRFIANDDLDYDSWVRIGLAIKGALGDDGWPLFEAWSGRAVKNVPETTDKAWRGMKPTRIGAGTLYRLALEVGWDPAPTLQLNGALIVNGHHPAKEFLEMLNSTKAMLGPVTAPYKKVGTKMPQATLMPFGWNQVGGVIADMMELMDRSAKRSQPVLALGASLAAVGALMGRKYRTASNIRSNLYVVGVAESGAGKNNSRLVINELLRRAGLLQYLGGNKIASGSGLLNALSRQPSPLFQLDEFGMFLSAAVDRKRSPRYVCEILDLLTELYTTSGTTYFGIEYAQSQADAAHRAIHQPCVCVYGTTTPVHFWQALQAANVADGSLARFLILQTEEDFPDSNKDFGVIDPPQGLIDRLLLIHQGGGKLSGNLSDIGGVDQVSPTPRLVPMSDKAKAGFKALDRDLLDDLRASSGSGFASILARIEENATKLALIRAVSRDAVDPQIQKEDAEWGILIARHCANQTIREASMRVSENVIESNHKRALLILQGSGTEGMTRSEFTRRTQFMDGRQRDSVLQTLLDAQFIEVAMIQGTRRPTQVIKALTNNALDGDSD</sequence>
<dbReference type="Pfam" id="PF08707">
    <property type="entry name" value="PriCT_2"/>
    <property type="match status" value="1"/>
</dbReference>
<dbReference type="GO" id="GO:0016817">
    <property type="term" value="F:hydrolase activity, acting on acid anhydrides"/>
    <property type="evidence" value="ECO:0007669"/>
    <property type="project" value="InterPro"/>
</dbReference>
<dbReference type="EMBL" id="QPGA01000001">
    <property type="protein sequence ID" value="RDE52508.1"/>
    <property type="molecule type" value="Genomic_DNA"/>
</dbReference>
<dbReference type="Pfam" id="PF13148">
    <property type="entry name" value="DUF3987"/>
    <property type="match status" value="1"/>
</dbReference>
<dbReference type="CDD" id="cd04859">
    <property type="entry name" value="Prim_Pol"/>
    <property type="match status" value="1"/>
</dbReference>
<dbReference type="InterPro" id="IPR014819">
    <property type="entry name" value="PriCT_2"/>
</dbReference>
<evidence type="ECO:0000313" key="3">
    <source>
        <dbReference type="Proteomes" id="UP000253831"/>
    </source>
</evidence>
<feature type="domain" description="DNA primase/polymerase bifunctional N-terminal" evidence="1">
    <location>
        <begin position="11"/>
        <end position="174"/>
    </location>
</feature>
<dbReference type="Pfam" id="PF09250">
    <property type="entry name" value="Prim-Pol"/>
    <property type="match status" value="1"/>
</dbReference>
<accession>A0A369XYS8</accession>
<dbReference type="SUPFAM" id="SSF56747">
    <property type="entry name" value="Prim-pol domain"/>
    <property type="match status" value="1"/>
</dbReference>
<organism evidence="2 3">
    <name type="scientific">Candidatus Accumulibacter meliphilus</name>
    <dbReference type="NCBI Taxonomy" id="2211374"/>
    <lineage>
        <taxon>Bacteria</taxon>
        <taxon>Pseudomonadati</taxon>
        <taxon>Pseudomonadota</taxon>
        <taxon>Betaproteobacteria</taxon>
        <taxon>Candidatus Accumulibacter</taxon>
    </lineage>
</organism>
<protein>
    <submittedName>
        <fullName evidence="2">DUF3987 domain-containing protein</fullName>
    </submittedName>
</protein>